<evidence type="ECO:0000256" key="1">
    <source>
        <dbReference type="PROSITE-ProRule" id="PRU00023"/>
    </source>
</evidence>
<dbReference type="GeneID" id="38116309"/>
<evidence type="ECO:0000313" key="3">
    <source>
        <dbReference type="Proteomes" id="UP000256690"/>
    </source>
</evidence>
<comment type="caution">
    <text evidence="2">The sequence shown here is derived from an EMBL/GenBank/DDBJ whole genome shotgun (WGS) entry which is preliminary data.</text>
</comment>
<gene>
    <name evidence="2" type="ORF">DSM5745_05939</name>
</gene>
<dbReference type="STRING" id="1810919.A0A3D8RYE7"/>
<dbReference type="RefSeq" id="XP_026603787.1">
    <property type="nucleotide sequence ID" value="XM_026747955.1"/>
</dbReference>
<dbReference type="PROSITE" id="PS50297">
    <property type="entry name" value="ANK_REP_REGION"/>
    <property type="match status" value="1"/>
</dbReference>
<keyword evidence="1" id="KW-0040">ANK repeat</keyword>
<dbReference type="PROSITE" id="PS50088">
    <property type="entry name" value="ANK_REPEAT"/>
    <property type="match status" value="1"/>
</dbReference>
<name>A0A3D8RYE7_9EURO</name>
<dbReference type="OrthoDB" id="194358at2759"/>
<evidence type="ECO:0008006" key="4">
    <source>
        <dbReference type="Google" id="ProtNLM"/>
    </source>
</evidence>
<accession>A0A3D8RYE7</accession>
<reference evidence="2 3" key="1">
    <citation type="journal article" date="2018" name="IMA Fungus">
        <title>IMA Genome-F 9: Draft genome sequence of Annulohypoxylon stygium, Aspergillus mulundensis, Berkeleyomyces basicola (syn. Thielaviopsis basicola), Ceratocystis smalleyi, two Cercospora beticola strains, Coleophoma cylindrospora, Fusarium fracticaudum, Phialophora cf. hyalina, and Morchella septimelata.</title>
        <authorList>
            <person name="Wingfield B.D."/>
            <person name="Bills G.F."/>
            <person name="Dong Y."/>
            <person name="Huang W."/>
            <person name="Nel W.J."/>
            <person name="Swalarsk-Parry B.S."/>
            <person name="Vaghefi N."/>
            <person name="Wilken P.M."/>
            <person name="An Z."/>
            <person name="de Beer Z.W."/>
            <person name="De Vos L."/>
            <person name="Chen L."/>
            <person name="Duong T.A."/>
            <person name="Gao Y."/>
            <person name="Hammerbacher A."/>
            <person name="Kikkert J.R."/>
            <person name="Li Y."/>
            <person name="Li H."/>
            <person name="Li K."/>
            <person name="Li Q."/>
            <person name="Liu X."/>
            <person name="Ma X."/>
            <person name="Naidoo K."/>
            <person name="Pethybridge S.J."/>
            <person name="Sun J."/>
            <person name="Steenkamp E.T."/>
            <person name="van der Nest M.A."/>
            <person name="van Wyk S."/>
            <person name="Wingfield M.J."/>
            <person name="Xiong C."/>
            <person name="Yue Q."/>
            <person name="Zhang X."/>
        </authorList>
    </citation>
    <scope>NUCLEOTIDE SEQUENCE [LARGE SCALE GENOMIC DNA]</scope>
    <source>
        <strain evidence="2 3">DSM 5745</strain>
    </source>
</reference>
<feature type="repeat" description="ANK" evidence="1">
    <location>
        <begin position="343"/>
        <end position="375"/>
    </location>
</feature>
<protein>
    <recommendedName>
        <fullName evidence="4">Ankyrin repeat-containing protein</fullName>
    </recommendedName>
</protein>
<sequence length="425" mass="46560">MENMGTWCSMIVARRFLAGFSGLARSDHGLHMAIARHRSTLPSIKLSELALGADGIHSLFDFFCEREFPVLDNFCLENIRDWDGAGDDRRPGFRKEEHSVADSRRITDSGGCSLPLFGILHANCPLGPAELYFAILAGTEPDPDFLADWTAQSVTSSEQGFEVHFIHESVRDFLRGPGLLEVGLESISPGPSHDALKTCCLNYVLKDLSSRFAHTKDIPKADTQEAKLLMASMLQKCPFLKYAVEHILYHANEARELGKPQEAFLTGFPSIEWILKDNVIEYVLAIVKMGHQEAAKILLTIDTFTFGKSSRIMVTGKAYPYGFVASKLGPLDLPRLLAESDYKGFRPLHHAAMDAKESMVRLLIAAGADLEARILLDAGADLEATDYAGGTPLLYAVDVNDNPELDGVAVPDGEESPVISLGPLV</sequence>
<proteinExistence type="predicted"/>
<dbReference type="Proteomes" id="UP000256690">
    <property type="component" value="Unassembled WGS sequence"/>
</dbReference>
<dbReference type="Gene3D" id="1.25.40.20">
    <property type="entry name" value="Ankyrin repeat-containing domain"/>
    <property type="match status" value="1"/>
</dbReference>
<dbReference type="EMBL" id="PVWQ01000006">
    <property type="protein sequence ID" value="RDW79087.1"/>
    <property type="molecule type" value="Genomic_DNA"/>
</dbReference>
<keyword evidence="3" id="KW-1185">Reference proteome</keyword>
<evidence type="ECO:0000313" key="2">
    <source>
        <dbReference type="EMBL" id="RDW79087.1"/>
    </source>
</evidence>
<dbReference type="InterPro" id="IPR002110">
    <property type="entry name" value="Ankyrin_rpt"/>
</dbReference>
<dbReference type="InterPro" id="IPR036770">
    <property type="entry name" value="Ankyrin_rpt-contain_sf"/>
</dbReference>
<dbReference type="AlphaFoldDB" id="A0A3D8RYE7"/>
<dbReference type="SUPFAM" id="SSF48403">
    <property type="entry name" value="Ankyrin repeat"/>
    <property type="match status" value="1"/>
</dbReference>
<dbReference type="Pfam" id="PF00023">
    <property type="entry name" value="Ank"/>
    <property type="match status" value="1"/>
</dbReference>
<organism evidence="2 3">
    <name type="scientific">Aspergillus mulundensis</name>
    <dbReference type="NCBI Taxonomy" id="1810919"/>
    <lineage>
        <taxon>Eukaryota</taxon>
        <taxon>Fungi</taxon>
        <taxon>Dikarya</taxon>
        <taxon>Ascomycota</taxon>
        <taxon>Pezizomycotina</taxon>
        <taxon>Eurotiomycetes</taxon>
        <taxon>Eurotiomycetidae</taxon>
        <taxon>Eurotiales</taxon>
        <taxon>Aspergillaceae</taxon>
        <taxon>Aspergillus</taxon>
        <taxon>Aspergillus subgen. Nidulantes</taxon>
    </lineage>
</organism>